<evidence type="ECO:0008006" key="5">
    <source>
        <dbReference type="Google" id="ProtNLM"/>
    </source>
</evidence>
<evidence type="ECO:0000256" key="2">
    <source>
        <dbReference type="SAM" id="Phobius"/>
    </source>
</evidence>
<gene>
    <name evidence="3" type="ORF">PENSUB_12741</name>
</gene>
<keyword evidence="4" id="KW-1185">Reference proteome</keyword>
<dbReference type="EMBL" id="MNBE01000740">
    <property type="protein sequence ID" value="OKO92756.1"/>
    <property type="molecule type" value="Genomic_DNA"/>
</dbReference>
<protein>
    <recommendedName>
        <fullName evidence="5">MARVEL domain-containing protein</fullName>
    </recommendedName>
</protein>
<comment type="caution">
    <text evidence="3">The sequence shown here is derived from an EMBL/GenBank/DDBJ whole genome shotgun (WGS) entry which is preliminary data.</text>
</comment>
<evidence type="ECO:0000256" key="1">
    <source>
        <dbReference type="SAM" id="MobiDB-lite"/>
    </source>
</evidence>
<proteinExistence type="predicted"/>
<evidence type="ECO:0000313" key="3">
    <source>
        <dbReference type="EMBL" id="OKO92756.1"/>
    </source>
</evidence>
<organism evidence="3 4">
    <name type="scientific">Penicillium subrubescens</name>
    <dbReference type="NCBI Taxonomy" id="1316194"/>
    <lineage>
        <taxon>Eukaryota</taxon>
        <taxon>Fungi</taxon>
        <taxon>Dikarya</taxon>
        <taxon>Ascomycota</taxon>
        <taxon>Pezizomycotina</taxon>
        <taxon>Eurotiomycetes</taxon>
        <taxon>Eurotiomycetidae</taxon>
        <taxon>Eurotiales</taxon>
        <taxon>Aspergillaceae</taxon>
        <taxon>Penicillium</taxon>
    </lineage>
</organism>
<feature type="transmembrane region" description="Helical" evidence="2">
    <location>
        <begin position="171"/>
        <end position="191"/>
    </location>
</feature>
<name>A0A1Q5SXY3_9EURO</name>
<feature type="transmembrane region" description="Helical" evidence="2">
    <location>
        <begin position="12"/>
        <end position="36"/>
    </location>
</feature>
<feature type="compositionally biased region" description="Low complexity" evidence="1">
    <location>
        <begin position="267"/>
        <end position="280"/>
    </location>
</feature>
<keyword evidence="2" id="KW-0812">Transmembrane</keyword>
<feature type="region of interest" description="Disordered" evidence="1">
    <location>
        <begin position="266"/>
        <end position="338"/>
    </location>
</feature>
<evidence type="ECO:0000313" key="4">
    <source>
        <dbReference type="Proteomes" id="UP000186955"/>
    </source>
</evidence>
<feature type="transmembrane region" description="Helical" evidence="2">
    <location>
        <begin position="107"/>
        <end position="126"/>
    </location>
</feature>
<reference evidence="3 4" key="1">
    <citation type="submission" date="2016-10" db="EMBL/GenBank/DDBJ databases">
        <title>Genome sequence of the ascomycete fungus Penicillium subrubescens.</title>
        <authorList>
            <person name="De Vries R.P."/>
            <person name="Peng M."/>
            <person name="Dilokpimol A."/>
            <person name="Hilden K."/>
            <person name="Makela M.R."/>
            <person name="Grigoriev I."/>
            <person name="Riley R."/>
            <person name="Granchi Z."/>
        </authorList>
    </citation>
    <scope>NUCLEOTIDE SEQUENCE [LARGE SCALE GENOMIC DNA]</scope>
    <source>
        <strain evidence="3 4">CBS 132785</strain>
    </source>
</reference>
<keyword evidence="2" id="KW-1133">Transmembrane helix</keyword>
<accession>A0A1Q5SXY3</accession>
<dbReference type="Proteomes" id="UP000186955">
    <property type="component" value="Unassembled WGS sequence"/>
</dbReference>
<feature type="transmembrane region" description="Helical" evidence="2">
    <location>
        <begin position="75"/>
        <end position="98"/>
    </location>
</feature>
<dbReference type="STRING" id="1316194.A0A1Q5SXY3"/>
<feature type="compositionally biased region" description="Polar residues" evidence="1">
    <location>
        <begin position="304"/>
        <end position="322"/>
    </location>
</feature>
<dbReference type="AlphaFoldDB" id="A0A1Q5SXY3"/>
<dbReference type="OrthoDB" id="5352400at2759"/>
<sequence length="338" mass="37322">MPFFFPRRHRHYKLTLWLMVVELPITVVILTLTGIASHNTYRTLLWQDGADNGFNSAPNAALYAAANYRPYTAPLVWSSFMTNYNLVIGVLSVFLLIVKFPVHCMHLFFPPLGAFTHGAILVLYIVSARYQAGSDMSDPKHPQPGPPWYITKSCSVAAHKSNIGYCEQAKALFAVSVVLIVLYFVEFVVVVHSCFITKEERDEVVEQREEKRIEKEFEEEIMKSPSMIPMTPGFVGQDHALMIPRTPGYPPMAATSPVTHGGILHAPFTPRTPGRTPGFNRLGGGGGSPSTTSDLPLRDHSAMPSPQIQSLPAQTTEPQTGPGSAMYFPPPPKKASKK</sequence>
<feature type="compositionally biased region" description="Pro residues" evidence="1">
    <location>
        <begin position="328"/>
        <end position="338"/>
    </location>
</feature>
<keyword evidence="2" id="KW-0472">Membrane</keyword>